<comment type="similarity">
    <text evidence="6">Belongs to the glycosyl hydrolase 18 family.</text>
</comment>
<evidence type="ECO:0000259" key="7">
    <source>
        <dbReference type="PROSITE" id="PS51910"/>
    </source>
</evidence>
<keyword evidence="4 5" id="KW-0326">Glycosidase</keyword>
<protein>
    <recommendedName>
        <fullName evidence="2">chitinase</fullName>
        <ecNumber evidence="2">3.2.1.14</ecNumber>
    </recommendedName>
</protein>
<dbReference type="Pfam" id="PF00704">
    <property type="entry name" value="Glyco_hydro_18"/>
    <property type="match status" value="1"/>
</dbReference>
<evidence type="ECO:0000313" key="9">
    <source>
        <dbReference type="Proteomes" id="UP001500748"/>
    </source>
</evidence>
<organism evidence="8 9">
    <name type="scientific">Flavobacterium ginsengiterrae</name>
    <dbReference type="NCBI Taxonomy" id="871695"/>
    <lineage>
        <taxon>Bacteria</taxon>
        <taxon>Pseudomonadati</taxon>
        <taxon>Bacteroidota</taxon>
        <taxon>Flavobacteriia</taxon>
        <taxon>Flavobacteriales</taxon>
        <taxon>Flavobacteriaceae</taxon>
        <taxon>Flavobacterium</taxon>
    </lineage>
</organism>
<dbReference type="Gene3D" id="3.20.20.80">
    <property type="entry name" value="Glycosidases"/>
    <property type="match status" value="1"/>
</dbReference>
<evidence type="ECO:0000256" key="6">
    <source>
        <dbReference type="RuleBase" id="RU004453"/>
    </source>
</evidence>
<dbReference type="InterPro" id="IPR001579">
    <property type="entry name" value="Glyco_hydro_18_chit_AS"/>
</dbReference>
<reference evidence="9" key="1">
    <citation type="journal article" date="2019" name="Int. J. Syst. Evol. Microbiol.">
        <title>The Global Catalogue of Microorganisms (GCM) 10K type strain sequencing project: providing services to taxonomists for standard genome sequencing and annotation.</title>
        <authorList>
            <consortium name="The Broad Institute Genomics Platform"/>
            <consortium name="The Broad Institute Genome Sequencing Center for Infectious Disease"/>
            <person name="Wu L."/>
            <person name="Ma J."/>
        </authorList>
    </citation>
    <scope>NUCLEOTIDE SEQUENCE [LARGE SCALE GENOMIC DNA]</scope>
    <source>
        <strain evidence="9">JCM 17337</strain>
    </source>
</reference>
<dbReference type="PROSITE" id="PS51910">
    <property type="entry name" value="GH18_2"/>
    <property type="match status" value="1"/>
</dbReference>
<proteinExistence type="inferred from homology"/>
<dbReference type="PANTHER" id="PTHR11177">
    <property type="entry name" value="CHITINASE"/>
    <property type="match status" value="1"/>
</dbReference>
<gene>
    <name evidence="8" type="ORF">GCM10022423_37440</name>
</gene>
<evidence type="ECO:0000256" key="4">
    <source>
        <dbReference type="ARBA" id="ARBA00023295"/>
    </source>
</evidence>
<accession>A0ABP7GZY4</accession>
<dbReference type="InterPro" id="IPR050314">
    <property type="entry name" value="Glycosyl_Hydrlase_18"/>
</dbReference>
<dbReference type="InterPro" id="IPR017853">
    <property type="entry name" value="GH"/>
</dbReference>
<evidence type="ECO:0000256" key="3">
    <source>
        <dbReference type="ARBA" id="ARBA00022801"/>
    </source>
</evidence>
<keyword evidence="3 5" id="KW-0378">Hydrolase</keyword>
<keyword evidence="9" id="KW-1185">Reference proteome</keyword>
<comment type="caution">
    <text evidence="8">The sequence shown here is derived from an EMBL/GenBank/DDBJ whole genome shotgun (WGS) entry which is preliminary data.</text>
</comment>
<dbReference type="InterPro" id="IPR001223">
    <property type="entry name" value="Glyco_hydro18_cat"/>
</dbReference>
<name>A0ABP7GZY4_9FLAO</name>
<dbReference type="EMBL" id="BAABDU010000006">
    <property type="protein sequence ID" value="GAA3778171.1"/>
    <property type="molecule type" value="Genomic_DNA"/>
</dbReference>
<evidence type="ECO:0000313" key="8">
    <source>
        <dbReference type="EMBL" id="GAA3778171.1"/>
    </source>
</evidence>
<dbReference type="GO" id="GO:0016787">
    <property type="term" value="F:hydrolase activity"/>
    <property type="evidence" value="ECO:0007669"/>
    <property type="project" value="UniProtKB-KW"/>
</dbReference>
<dbReference type="Proteomes" id="UP001500748">
    <property type="component" value="Unassembled WGS sequence"/>
</dbReference>
<sequence length="356" mass="39986">MVMPNKVLFQSKFKFKIMIKNKALLGILFFISSISMYSCTNEKDNNSEELKRKTARVVGYLSSDSFSKINSIQFCKLTHLNIAFANPDKDGNLIFNGDIDVVTKYVRSVNPKISISISLAGGVISEEQAANWSSLIDTPQNRPAFIQNILKFVTEHNLDGVDVDLEWNAVTSGYSGFVVELKKELTNSKKLLTAALPNNTRFVNINADALNAFDFINIMAYDSTGPWSPNKAEQHSSFEFAKEGVEFWRKQNVSSDKLTLGVPFYGYNFTYPAVTSSTFGEIVLTGTQFADQDEIGKIYYNGRPTILKKVEYAAHNTGGIMIWELAQDSFDDYSLLDVIHRKYTDLKFRTSSMCGN</sequence>
<feature type="domain" description="GH18" evidence="7">
    <location>
        <begin position="55"/>
        <end position="346"/>
    </location>
</feature>
<dbReference type="EC" id="3.2.1.14" evidence="2"/>
<dbReference type="SUPFAM" id="SSF51445">
    <property type="entry name" value="(Trans)glycosidases"/>
    <property type="match status" value="1"/>
</dbReference>
<dbReference type="SMART" id="SM00636">
    <property type="entry name" value="Glyco_18"/>
    <property type="match status" value="1"/>
</dbReference>
<comment type="catalytic activity">
    <reaction evidence="1">
        <text>Random endo-hydrolysis of N-acetyl-beta-D-glucosaminide (1-&gt;4)-beta-linkages in chitin and chitodextrins.</text>
        <dbReference type="EC" id="3.2.1.14"/>
    </reaction>
</comment>
<evidence type="ECO:0000256" key="2">
    <source>
        <dbReference type="ARBA" id="ARBA00012729"/>
    </source>
</evidence>
<dbReference type="Gene3D" id="3.40.5.30">
    <property type="entry name" value="(Trans)glycosidases - domain 2"/>
    <property type="match status" value="1"/>
</dbReference>
<dbReference type="PANTHER" id="PTHR11177:SF317">
    <property type="entry name" value="CHITINASE 12-RELATED"/>
    <property type="match status" value="1"/>
</dbReference>
<dbReference type="PROSITE" id="PS01095">
    <property type="entry name" value="GH18_1"/>
    <property type="match status" value="1"/>
</dbReference>
<evidence type="ECO:0000256" key="5">
    <source>
        <dbReference type="RuleBase" id="RU000489"/>
    </source>
</evidence>
<evidence type="ECO:0000256" key="1">
    <source>
        <dbReference type="ARBA" id="ARBA00000822"/>
    </source>
</evidence>
<dbReference type="InterPro" id="IPR011583">
    <property type="entry name" value="Chitinase_II/V-like_cat"/>
</dbReference>